<comment type="caution">
    <text evidence="1">The sequence shown here is derived from an EMBL/GenBank/DDBJ whole genome shotgun (WGS) entry which is preliminary data.</text>
</comment>
<name>A0ACC0A361_CATRO</name>
<sequence length="129" mass="15446">MGEISTKENKLSEVQDVTDRKVIHHEKKKHLYLSKRRKIKRGKSEESCEYKRRLKEEQEKEKQDEIKKSEETKEEMSLMIFEGKKREEMKDSCDTSLPLNSLSSEEYLTSTLELLNYNLWNKAKSWNES</sequence>
<evidence type="ECO:0000313" key="2">
    <source>
        <dbReference type="Proteomes" id="UP001060085"/>
    </source>
</evidence>
<reference evidence="2" key="1">
    <citation type="journal article" date="2023" name="Nat. Plants">
        <title>Single-cell RNA sequencing provides a high-resolution roadmap for understanding the multicellular compartmentation of specialized metabolism.</title>
        <authorList>
            <person name="Sun S."/>
            <person name="Shen X."/>
            <person name="Li Y."/>
            <person name="Li Y."/>
            <person name="Wang S."/>
            <person name="Li R."/>
            <person name="Zhang H."/>
            <person name="Shen G."/>
            <person name="Guo B."/>
            <person name="Wei J."/>
            <person name="Xu J."/>
            <person name="St-Pierre B."/>
            <person name="Chen S."/>
            <person name="Sun C."/>
        </authorList>
    </citation>
    <scope>NUCLEOTIDE SEQUENCE [LARGE SCALE GENOMIC DNA]</scope>
</reference>
<gene>
    <name evidence="1" type="ORF">M9H77_31579</name>
</gene>
<dbReference type="Proteomes" id="UP001060085">
    <property type="component" value="Linkage Group LG07"/>
</dbReference>
<accession>A0ACC0A361</accession>
<keyword evidence="2" id="KW-1185">Reference proteome</keyword>
<organism evidence="1 2">
    <name type="scientific">Catharanthus roseus</name>
    <name type="common">Madagascar periwinkle</name>
    <name type="synonym">Vinca rosea</name>
    <dbReference type="NCBI Taxonomy" id="4058"/>
    <lineage>
        <taxon>Eukaryota</taxon>
        <taxon>Viridiplantae</taxon>
        <taxon>Streptophyta</taxon>
        <taxon>Embryophyta</taxon>
        <taxon>Tracheophyta</taxon>
        <taxon>Spermatophyta</taxon>
        <taxon>Magnoliopsida</taxon>
        <taxon>eudicotyledons</taxon>
        <taxon>Gunneridae</taxon>
        <taxon>Pentapetalae</taxon>
        <taxon>asterids</taxon>
        <taxon>lamiids</taxon>
        <taxon>Gentianales</taxon>
        <taxon>Apocynaceae</taxon>
        <taxon>Rauvolfioideae</taxon>
        <taxon>Vinceae</taxon>
        <taxon>Catharanthinae</taxon>
        <taxon>Catharanthus</taxon>
    </lineage>
</organism>
<protein>
    <submittedName>
        <fullName evidence="1">Uncharacterized protein</fullName>
    </submittedName>
</protein>
<dbReference type="EMBL" id="CM044707">
    <property type="protein sequence ID" value="KAI5654392.1"/>
    <property type="molecule type" value="Genomic_DNA"/>
</dbReference>
<proteinExistence type="predicted"/>
<evidence type="ECO:0000313" key="1">
    <source>
        <dbReference type="EMBL" id="KAI5654392.1"/>
    </source>
</evidence>